<dbReference type="Pfam" id="PF13614">
    <property type="entry name" value="AAA_31"/>
    <property type="match status" value="1"/>
</dbReference>
<evidence type="ECO:0000313" key="3">
    <source>
        <dbReference type="Proteomes" id="UP000176273"/>
    </source>
</evidence>
<reference evidence="2 3" key="1">
    <citation type="journal article" date="2016" name="Nat. Commun.">
        <title>Thousands of microbial genomes shed light on interconnected biogeochemical processes in an aquifer system.</title>
        <authorList>
            <person name="Anantharaman K."/>
            <person name="Brown C.T."/>
            <person name="Hug L.A."/>
            <person name="Sharon I."/>
            <person name="Castelle C.J."/>
            <person name="Probst A.J."/>
            <person name="Thomas B.C."/>
            <person name="Singh A."/>
            <person name="Wilkins M.J."/>
            <person name="Karaoz U."/>
            <person name="Brodie E.L."/>
            <person name="Williams K.H."/>
            <person name="Hubbard S.S."/>
            <person name="Banfield J.F."/>
        </authorList>
    </citation>
    <scope>NUCLEOTIDE SEQUENCE [LARGE SCALE GENOMIC DNA]</scope>
</reference>
<organism evidence="2 3">
    <name type="scientific">Candidatus Jorgensenbacteria bacterium GWA1_54_12</name>
    <dbReference type="NCBI Taxonomy" id="1798468"/>
    <lineage>
        <taxon>Bacteria</taxon>
        <taxon>Candidatus Joergenseniibacteriota</taxon>
    </lineage>
</organism>
<accession>A0A1F6BL14</accession>
<dbReference type="CDD" id="cd02042">
    <property type="entry name" value="ParAB_family"/>
    <property type="match status" value="1"/>
</dbReference>
<dbReference type="InterPro" id="IPR025669">
    <property type="entry name" value="AAA_dom"/>
</dbReference>
<name>A0A1F6BL14_9BACT</name>
<dbReference type="EMBL" id="MFKH01000006">
    <property type="protein sequence ID" value="OGG37626.1"/>
    <property type="molecule type" value="Genomic_DNA"/>
</dbReference>
<proteinExistence type="predicted"/>
<gene>
    <name evidence="2" type="ORF">A2110_00595</name>
</gene>
<dbReference type="SUPFAM" id="SSF52540">
    <property type="entry name" value="P-loop containing nucleoside triphosphate hydrolases"/>
    <property type="match status" value="1"/>
</dbReference>
<dbReference type="STRING" id="1798468.A2110_00595"/>
<dbReference type="PANTHER" id="PTHR13696">
    <property type="entry name" value="P-LOOP CONTAINING NUCLEOSIDE TRIPHOSPHATE HYDROLASE"/>
    <property type="match status" value="1"/>
</dbReference>
<evidence type="ECO:0000259" key="1">
    <source>
        <dbReference type="Pfam" id="PF13614"/>
    </source>
</evidence>
<dbReference type="InterPro" id="IPR027417">
    <property type="entry name" value="P-loop_NTPase"/>
</dbReference>
<protein>
    <recommendedName>
        <fullName evidence="1">AAA domain-containing protein</fullName>
    </recommendedName>
</protein>
<sequence>MARVMTIYNAKGGVGKTTTAINLAAYLALFGERTLLIDFDPQFNASAGTGFTPVPGATVYEALIGSVDPKDIIQQTPLHNLHLMPASADLSGSLIELVNVPERELYMRRLIEKVKDDYDYILIDMGPSLNLLSVNGLMAADEIIVPLQCEQFSIEGLAQLLETIGLVQNNLGHGLKIAGALLTMYDDADSFSREIAGEIRRRFPYAIFRTSIPKSPSLAEAPRFRRPVVLYDPKSPGAQSYEALAREVREQNQQIIHTGPFDAEGNEPTIGN</sequence>
<dbReference type="FunFam" id="3.40.50.300:FF:000285">
    <property type="entry name" value="Sporulation initiation inhibitor Soj"/>
    <property type="match status" value="1"/>
</dbReference>
<dbReference type="AlphaFoldDB" id="A0A1F6BL14"/>
<evidence type="ECO:0000313" key="2">
    <source>
        <dbReference type="EMBL" id="OGG37626.1"/>
    </source>
</evidence>
<dbReference type="InterPro" id="IPR050678">
    <property type="entry name" value="DNA_Partitioning_ATPase"/>
</dbReference>
<comment type="caution">
    <text evidence="2">The sequence shown here is derived from an EMBL/GenBank/DDBJ whole genome shotgun (WGS) entry which is preliminary data.</text>
</comment>
<dbReference type="PANTHER" id="PTHR13696:SF52">
    <property type="entry name" value="PARA FAMILY PROTEIN CT_582"/>
    <property type="match status" value="1"/>
</dbReference>
<feature type="domain" description="AAA" evidence="1">
    <location>
        <begin position="3"/>
        <end position="177"/>
    </location>
</feature>
<dbReference type="Gene3D" id="3.40.50.300">
    <property type="entry name" value="P-loop containing nucleotide triphosphate hydrolases"/>
    <property type="match status" value="1"/>
</dbReference>
<dbReference type="Proteomes" id="UP000176273">
    <property type="component" value="Unassembled WGS sequence"/>
</dbReference>